<gene>
    <name evidence="1" type="ORF">L6164_008880</name>
</gene>
<dbReference type="EMBL" id="CM039429">
    <property type="protein sequence ID" value="KAI4348121.1"/>
    <property type="molecule type" value="Genomic_DNA"/>
</dbReference>
<keyword evidence="2" id="KW-1185">Reference proteome</keyword>
<protein>
    <submittedName>
        <fullName evidence="1">Uncharacterized protein</fullName>
    </submittedName>
</protein>
<proteinExistence type="predicted"/>
<dbReference type="Proteomes" id="UP000828941">
    <property type="component" value="Chromosome 4"/>
</dbReference>
<evidence type="ECO:0000313" key="2">
    <source>
        <dbReference type="Proteomes" id="UP000828941"/>
    </source>
</evidence>
<reference evidence="1 2" key="1">
    <citation type="journal article" date="2022" name="DNA Res.">
        <title>Chromosomal-level genome assembly of the orchid tree Bauhinia variegata (Leguminosae; Cercidoideae) supports the allotetraploid origin hypothesis of Bauhinia.</title>
        <authorList>
            <person name="Zhong Y."/>
            <person name="Chen Y."/>
            <person name="Zheng D."/>
            <person name="Pang J."/>
            <person name="Liu Y."/>
            <person name="Luo S."/>
            <person name="Meng S."/>
            <person name="Qian L."/>
            <person name="Wei D."/>
            <person name="Dai S."/>
            <person name="Zhou R."/>
        </authorList>
    </citation>
    <scope>NUCLEOTIDE SEQUENCE [LARGE SCALE GENOMIC DNA]</scope>
    <source>
        <strain evidence="1">BV-YZ2020</strain>
    </source>
</reference>
<name>A0ACB9PKW6_BAUVA</name>
<comment type="caution">
    <text evidence="1">The sequence shown here is derived from an EMBL/GenBank/DDBJ whole genome shotgun (WGS) entry which is preliminary data.</text>
</comment>
<organism evidence="1 2">
    <name type="scientific">Bauhinia variegata</name>
    <name type="common">Purple orchid tree</name>
    <name type="synonym">Phanera variegata</name>
    <dbReference type="NCBI Taxonomy" id="167791"/>
    <lineage>
        <taxon>Eukaryota</taxon>
        <taxon>Viridiplantae</taxon>
        <taxon>Streptophyta</taxon>
        <taxon>Embryophyta</taxon>
        <taxon>Tracheophyta</taxon>
        <taxon>Spermatophyta</taxon>
        <taxon>Magnoliopsida</taxon>
        <taxon>eudicotyledons</taxon>
        <taxon>Gunneridae</taxon>
        <taxon>Pentapetalae</taxon>
        <taxon>rosids</taxon>
        <taxon>fabids</taxon>
        <taxon>Fabales</taxon>
        <taxon>Fabaceae</taxon>
        <taxon>Cercidoideae</taxon>
        <taxon>Cercideae</taxon>
        <taxon>Bauhiniinae</taxon>
        <taxon>Bauhinia</taxon>
    </lineage>
</organism>
<sequence length="123" mass="14495">MDVQLPSFSDHYMCYLISWAVCFTEKLFLVWYFVLCLEFNNRDVCEKLLHRKLYNAMEVSLLVQWSSKNVIVGERTMLILGLTRGRKREVPLSKIKERVNREIRQKKEKGLMLSGVASKVHTL</sequence>
<accession>A0ACB9PKW6</accession>
<evidence type="ECO:0000313" key="1">
    <source>
        <dbReference type="EMBL" id="KAI4348121.1"/>
    </source>
</evidence>